<dbReference type="Gene3D" id="1.10.1660.10">
    <property type="match status" value="1"/>
</dbReference>
<protein>
    <submittedName>
        <fullName evidence="3">DNA-binding transcriptional MerR regulator</fullName>
    </submittedName>
</protein>
<dbReference type="Proteomes" id="UP000749311">
    <property type="component" value="Unassembled WGS sequence"/>
</dbReference>
<sequence>MRTLHHWEQIGLLRPTDRSTGGHRLYHQADVERIYQVCALRELGLPLAQIAGVLDGADLASVVRQHLVYIEGEVARLDRLQHRLRRLASDLAEEPSPEQAISLIEALNLMDRYFTNDQLMQMDRRRSGRGRRRKREVEAAWAEIAVALRTMRDADNDPSSPQVQSVVERARALIDTFTGGDMSMYAALRHLGTQEPPADLFGWDSDLLQYLYQALDRSTSASTVDGEGDTATTSA</sequence>
<dbReference type="InterPro" id="IPR009061">
    <property type="entry name" value="DNA-bd_dom_put_sf"/>
</dbReference>
<keyword evidence="4" id="KW-1185">Reference proteome</keyword>
<dbReference type="SMART" id="SM00422">
    <property type="entry name" value="HTH_MERR"/>
    <property type="match status" value="1"/>
</dbReference>
<comment type="caution">
    <text evidence="3">The sequence shown here is derived from an EMBL/GenBank/DDBJ whole genome shotgun (WGS) entry which is preliminary data.</text>
</comment>
<proteinExistence type="predicted"/>
<dbReference type="PANTHER" id="PTHR30204:SF90">
    <property type="entry name" value="HTH-TYPE TRANSCRIPTIONAL ACTIVATOR MTA"/>
    <property type="match status" value="1"/>
</dbReference>
<organism evidence="3 4">
    <name type="scientific">Brooklawnia cerclae</name>
    <dbReference type="NCBI Taxonomy" id="349934"/>
    <lineage>
        <taxon>Bacteria</taxon>
        <taxon>Bacillati</taxon>
        <taxon>Actinomycetota</taxon>
        <taxon>Actinomycetes</taxon>
        <taxon>Propionibacteriales</taxon>
        <taxon>Propionibacteriaceae</taxon>
        <taxon>Brooklawnia</taxon>
    </lineage>
</organism>
<evidence type="ECO:0000259" key="2">
    <source>
        <dbReference type="PROSITE" id="PS50937"/>
    </source>
</evidence>
<dbReference type="PANTHER" id="PTHR30204">
    <property type="entry name" value="REDOX-CYCLING DRUG-SENSING TRANSCRIPTIONAL ACTIVATOR SOXR"/>
    <property type="match status" value="1"/>
</dbReference>
<accession>A0ABX0SE44</accession>
<dbReference type="InterPro" id="IPR000551">
    <property type="entry name" value="MerR-type_HTH_dom"/>
</dbReference>
<dbReference type="SUPFAM" id="SSF46955">
    <property type="entry name" value="Putative DNA-binding domain"/>
    <property type="match status" value="1"/>
</dbReference>
<evidence type="ECO:0000313" key="4">
    <source>
        <dbReference type="Proteomes" id="UP000749311"/>
    </source>
</evidence>
<gene>
    <name evidence="3" type="ORF">FB473_000935</name>
</gene>
<dbReference type="Pfam" id="PF13411">
    <property type="entry name" value="MerR_1"/>
    <property type="match status" value="1"/>
</dbReference>
<dbReference type="InterPro" id="IPR047057">
    <property type="entry name" value="MerR_fam"/>
</dbReference>
<feature type="domain" description="HTH merR-type" evidence="2">
    <location>
        <begin position="1"/>
        <end position="56"/>
    </location>
</feature>
<evidence type="ECO:0000256" key="1">
    <source>
        <dbReference type="ARBA" id="ARBA00023125"/>
    </source>
</evidence>
<name>A0ABX0SE44_9ACTN</name>
<dbReference type="Pfam" id="PF07739">
    <property type="entry name" value="TipAS"/>
    <property type="match status" value="1"/>
</dbReference>
<evidence type="ECO:0000313" key="3">
    <source>
        <dbReference type="EMBL" id="NIH56290.1"/>
    </source>
</evidence>
<dbReference type="InterPro" id="IPR012925">
    <property type="entry name" value="TipAS_dom"/>
</dbReference>
<reference evidence="3 4" key="1">
    <citation type="submission" date="2020-02" db="EMBL/GenBank/DDBJ databases">
        <title>Sequencing the genomes of 1000 actinobacteria strains.</title>
        <authorList>
            <person name="Klenk H.-P."/>
        </authorList>
    </citation>
    <scope>NUCLEOTIDE SEQUENCE [LARGE SCALE GENOMIC DNA]</scope>
    <source>
        <strain evidence="3 4">DSM 19609</strain>
    </source>
</reference>
<dbReference type="PROSITE" id="PS50937">
    <property type="entry name" value="HTH_MERR_2"/>
    <property type="match status" value="1"/>
</dbReference>
<dbReference type="CDD" id="cd01106">
    <property type="entry name" value="HTH_TipAL-Mta"/>
    <property type="match status" value="1"/>
</dbReference>
<dbReference type="EMBL" id="JAAMOZ010000001">
    <property type="protein sequence ID" value="NIH56290.1"/>
    <property type="molecule type" value="Genomic_DNA"/>
</dbReference>
<keyword evidence="1 3" id="KW-0238">DNA-binding</keyword>
<dbReference type="GO" id="GO:0003677">
    <property type="term" value="F:DNA binding"/>
    <property type="evidence" value="ECO:0007669"/>
    <property type="project" value="UniProtKB-KW"/>
</dbReference>